<keyword evidence="2" id="KW-1185">Reference proteome</keyword>
<proteinExistence type="predicted"/>
<comment type="caution">
    <text evidence="1">The sequence shown here is derived from an EMBL/GenBank/DDBJ whole genome shotgun (WGS) entry which is preliminary data.</text>
</comment>
<accession>A0AAV4IN58</accession>
<dbReference type="EMBL" id="BMAT01006366">
    <property type="protein sequence ID" value="GFS11120.1"/>
    <property type="molecule type" value="Genomic_DNA"/>
</dbReference>
<gene>
    <name evidence="1" type="ORF">ElyMa_003077600</name>
</gene>
<feature type="non-terminal residue" evidence="1">
    <location>
        <position position="1"/>
    </location>
</feature>
<organism evidence="1 2">
    <name type="scientific">Elysia marginata</name>
    <dbReference type="NCBI Taxonomy" id="1093978"/>
    <lineage>
        <taxon>Eukaryota</taxon>
        <taxon>Metazoa</taxon>
        <taxon>Spiralia</taxon>
        <taxon>Lophotrochozoa</taxon>
        <taxon>Mollusca</taxon>
        <taxon>Gastropoda</taxon>
        <taxon>Heterobranchia</taxon>
        <taxon>Euthyneura</taxon>
        <taxon>Panpulmonata</taxon>
        <taxon>Sacoglossa</taxon>
        <taxon>Placobranchoidea</taxon>
        <taxon>Plakobranchidae</taxon>
        <taxon>Elysia</taxon>
    </lineage>
</organism>
<evidence type="ECO:0008006" key="3">
    <source>
        <dbReference type="Google" id="ProtNLM"/>
    </source>
</evidence>
<protein>
    <recommendedName>
        <fullName evidence="3">PLAT domain-containing protein</fullName>
    </recommendedName>
</protein>
<dbReference type="AlphaFoldDB" id="A0AAV4IN58"/>
<sequence length="154" mass="17004">VYDIKYVSATPQGAVLSLCHRDTQRFKMGRGTSSSGQNKGCWWITLSKAEHHGSTDSVQFMSRFGSPHNTKYAVSTAWIEDSGMASGESPSLHVILGNSFCCRPKTRPDTQPLSSDTSRQHMFKVGCPQSPRIPATTGRNSWTDIINPLKRCLN</sequence>
<reference evidence="1 2" key="1">
    <citation type="journal article" date="2021" name="Elife">
        <title>Chloroplast acquisition without the gene transfer in kleptoplastic sea slugs, Plakobranchus ocellatus.</title>
        <authorList>
            <person name="Maeda T."/>
            <person name="Takahashi S."/>
            <person name="Yoshida T."/>
            <person name="Shimamura S."/>
            <person name="Takaki Y."/>
            <person name="Nagai Y."/>
            <person name="Toyoda A."/>
            <person name="Suzuki Y."/>
            <person name="Arimoto A."/>
            <person name="Ishii H."/>
            <person name="Satoh N."/>
            <person name="Nishiyama T."/>
            <person name="Hasebe M."/>
            <person name="Maruyama T."/>
            <person name="Minagawa J."/>
            <person name="Obokata J."/>
            <person name="Shigenobu S."/>
        </authorList>
    </citation>
    <scope>NUCLEOTIDE SEQUENCE [LARGE SCALE GENOMIC DNA]</scope>
</reference>
<evidence type="ECO:0000313" key="1">
    <source>
        <dbReference type="EMBL" id="GFS11120.1"/>
    </source>
</evidence>
<dbReference type="Proteomes" id="UP000762676">
    <property type="component" value="Unassembled WGS sequence"/>
</dbReference>
<evidence type="ECO:0000313" key="2">
    <source>
        <dbReference type="Proteomes" id="UP000762676"/>
    </source>
</evidence>
<name>A0AAV4IN58_9GAST</name>